<comment type="catalytic activity">
    <reaction evidence="1 16">
        <text>N-(5-phospho-beta-D-ribosyl)anthranilate = 1-(2-carboxyphenylamino)-1-deoxy-D-ribulose 5-phosphate</text>
        <dbReference type="Rhea" id="RHEA:21540"/>
        <dbReference type="ChEBI" id="CHEBI:18277"/>
        <dbReference type="ChEBI" id="CHEBI:58613"/>
        <dbReference type="EC" id="5.3.1.24"/>
    </reaction>
</comment>
<evidence type="ECO:0000256" key="13">
    <source>
        <dbReference type="ARBA" id="ARBA00023268"/>
    </source>
</evidence>
<evidence type="ECO:0000256" key="5">
    <source>
        <dbReference type="ARBA" id="ARBA00007902"/>
    </source>
</evidence>
<dbReference type="EC" id="5.3.1.24" evidence="16"/>
<dbReference type="GO" id="GO:0004425">
    <property type="term" value="F:indole-3-glycerol-phosphate synthase activity"/>
    <property type="evidence" value="ECO:0007669"/>
    <property type="project" value="UniProtKB-UniRule"/>
</dbReference>
<dbReference type="SUPFAM" id="SSF51366">
    <property type="entry name" value="Ribulose-phoshate binding barrel"/>
    <property type="match status" value="2"/>
</dbReference>
<evidence type="ECO:0000256" key="15">
    <source>
        <dbReference type="HAMAP-Rule" id="MF_00134"/>
    </source>
</evidence>
<evidence type="ECO:0000256" key="8">
    <source>
        <dbReference type="ARBA" id="ARBA00022793"/>
    </source>
</evidence>
<dbReference type="HAMAP" id="MF_00135">
    <property type="entry name" value="PRAI"/>
    <property type="match status" value="1"/>
</dbReference>
<comment type="pathway">
    <text evidence="4 15">Amino-acid biosynthesis; L-tryptophan biosynthesis; L-tryptophan from chorismate: step 4/5.</text>
</comment>
<name>A0A4U1B4K1_9GAMM</name>
<organism evidence="19 20">
    <name type="scientific">Thalassotalea mangrovi</name>
    <dbReference type="NCBI Taxonomy" id="2572245"/>
    <lineage>
        <taxon>Bacteria</taxon>
        <taxon>Pseudomonadati</taxon>
        <taxon>Pseudomonadota</taxon>
        <taxon>Gammaproteobacteria</taxon>
        <taxon>Alteromonadales</taxon>
        <taxon>Colwelliaceae</taxon>
        <taxon>Thalassotalea</taxon>
    </lineage>
</organism>
<dbReference type="PANTHER" id="PTHR22854">
    <property type="entry name" value="TRYPTOPHAN BIOSYNTHESIS PROTEIN"/>
    <property type="match status" value="1"/>
</dbReference>
<dbReference type="EC" id="4.1.1.48" evidence="15"/>
<dbReference type="InterPro" id="IPR001468">
    <property type="entry name" value="Indole-3-GlycerolPSynthase_CS"/>
</dbReference>
<dbReference type="PROSITE" id="PS00614">
    <property type="entry name" value="IGPS"/>
    <property type="match status" value="1"/>
</dbReference>
<keyword evidence="13" id="KW-0511">Multifunctional enzyme</keyword>
<dbReference type="InterPro" id="IPR011060">
    <property type="entry name" value="RibuloseP-bd_barrel"/>
</dbReference>
<dbReference type="CDD" id="cd00331">
    <property type="entry name" value="IGPS"/>
    <property type="match status" value="1"/>
</dbReference>
<comment type="similarity">
    <text evidence="6">In the C-terminal section; belongs to the TrpF family.</text>
</comment>
<dbReference type="PANTHER" id="PTHR22854:SF2">
    <property type="entry name" value="INDOLE-3-GLYCEROL-PHOSPHATE SYNTHASE"/>
    <property type="match status" value="1"/>
</dbReference>
<dbReference type="Pfam" id="PF00218">
    <property type="entry name" value="IGPS"/>
    <property type="match status" value="1"/>
</dbReference>
<evidence type="ECO:0000256" key="11">
    <source>
        <dbReference type="ARBA" id="ARBA00023235"/>
    </source>
</evidence>
<dbReference type="Gene3D" id="3.20.20.70">
    <property type="entry name" value="Aldolase class I"/>
    <property type="match status" value="2"/>
</dbReference>
<dbReference type="Pfam" id="PF00697">
    <property type="entry name" value="PRAI"/>
    <property type="match status" value="1"/>
</dbReference>
<evidence type="ECO:0000313" key="20">
    <source>
        <dbReference type="Proteomes" id="UP000307999"/>
    </source>
</evidence>
<comment type="caution">
    <text evidence="19">The sequence shown here is derived from an EMBL/GenBank/DDBJ whole genome shotgun (WGS) entry which is preliminary data.</text>
</comment>
<dbReference type="NCBIfam" id="NF006945">
    <property type="entry name" value="PRK09427.1"/>
    <property type="match status" value="1"/>
</dbReference>
<dbReference type="UniPathway" id="UPA00035">
    <property type="reaction ID" value="UER00042"/>
</dbReference>
<evidence type="ECO:0000256" key="16">
    <source>
        <dbReference type="HAMAP-Rule" id="MF_00135"/>
    </source>
</evidence>
<evidence type="ECO:0000256" key="1">
    <source>
        <dbReference type="ARBA" id="ARBA00001164"/>
    </source>
</evidence>
<proteinExistence type="inferred from homology"/>
<evidence type="ECO:0000256" key="3">
    <source>
        <dbReference type="ARBA" id="ARBA00004664"/>
    </source>
</evidence>
<evidence type="ECO:0000256" key="2">
    <source>
        <dbReference type="ARBA" id="ARBA00001633"/>
    </source>
</evidence>
<evidence type="ECO:0000256" key="4">
    <source>
        <dbReference type="ARBA" id="ARBA00004696"/>
    </source>
</evidence>
<keyword evidence="10 15" id="KW-0057">Aromatic amino acid biosynthesis</keyword>
<comment type="similarity">
    <text evidence="5">In the N-terminal section; belongs to the TrpC family.</text>
</comment>
<keyword evidence="9 15" id="KW-0822">Tryptophan biosynthesis</keyword>
<dbReference type="NCBIfam" id="NF001377">
    <property type="entry name" value="PRK00278.2-4"/>
    <property type="match status" value="1"/>
</dbReference>
<reference evidence="19 20" key="1">
    <citation type="submission" date="2019-04" db="EMBL/GenBank/DDBJ databases">
        <title>Thalassotalea guangxiensis sp. nov., isolated from sediment of the coastal wetland.</title>
        <authorList>
            <person name="Zheng S."/>
            <person name="Zhang D."/>
        </authorList>
    </citation>
    <scope>NUCLEOTIDE SEQUENCE [LARGE SCALE GENOMIC DNA]</scope>
    <source>
        <strain evidence="19 20">ZS-4</strain>
    </source>
</reference>
<dbReference type="InterPro" id="IPR013798">
    <property type="entry name" value="Indole-3-glycerol_P_synth_dom"/>
</dbReference>
<dbReference type="InterPro" id="IPR001240">
    <property type="entry name" value="PRAI_dom"/>
</dbReference>
<protein>
    <recommendedName>
        <fullName evidence="15 16">Multifunctional fusion protein</fullName>
    </recommendedName>
    <domain>
        <recommendedName>
            <fullName evidence="15">Indole-3-glycerol phosphate synthase</fullName>
            <shortName evidence="15">IGPS</shortName>
            <ecNumber evidence="15">4.1.1.48</ecNumber>
        </recommendedName>
    </domain>
    <domain>
        <recommendedName>
            <fullName evidence="16">N-(5'-phosphoribosyl)anthranilate isomerase</fullName>
            <shortName evidence="16">PRAI</shortName>
            <ecNumber evidence="16">5.3.1.24</ecNumber>
        </recommendedName>
    </domain>
</protein>
<keyword evidence="11 16" id="KW-0413">Isomerase</keyword>
<evidence type="ECO:0000256" key="6">
    <source>
        <dbReference type="ARBA" id="ARBA00009847"/>
    </source>
</evidence>
<evidence type="ECO:0000259" key="18">
    <source>
        <dbReference type="Pfam" id="PF00697"/>
    </source>
</evidence>
<dbReference type="Proteomes" id="UP000307999">
    <property type="component" value="Unassembled WGS sequence"/>
</dbReference>
<dbReference type="GO" id="GO:0000162">
    <property type="term" value="P:L-tryptophan biosynthetic process"/>
    <property type="evidence" value="ECO:0007669"/>
    <property type="project" value="UniProtKB-UniRule"/>
</dbReference>
<keyword evidence="12 15" id="KW-0456">Lyase</keyword>
<comment type="function">
    <text evidence="14">Bifunctional enzyme that catalyzes two sequential steps of tryptophan biosynthetic pathway. The first reaction is catalyzed by the isomerase, coded by the TrpF domain; the second reaction is catalyzed by the synthase, coded by the TrpC domain.</text>
</comment>
<evidence type="ECO:0000256" key="9">
    <source>
        <dbReference type="ARBA" id="ARBA00022822"/>
    </source>
</evidence>
<dbReference type="RefSeq" id="WP_136735997.1">
    <property type="nucleotide sequence ID" value="NZ_SWDB01000022.1"/>
</dbReference>
<dbReference type="InterPro" id="IPR045186">
    <property type="entry name" value="Indole-3-glycerol_P_synth"/>
</dbReference>
<dbReference type="EMBL" id="SWDB01000022">
    <property type="protein sequence ID" value="TKB45139.1"/>
    <property type="molecule type" value="Genomic_DNA"/>
</dbReference>
<dbReference type="HAMAP" id="MF_00134_B">
    <property type="entry name" value="IGPS_B"/>
    <property type="match status" value="1"/>
</dbReference>
<dbReference type="GO" id="GO:0004640">
    <property type="term" value="F:phosphoribosylanthranilate isomerase activity"/>
    <property type="evidence" value="ECO:0007669"/>
    <property type="project" value="UniProtKB-UniRule"/>
</dbReference>
<comment type="similarity">
    <text evidence="16">Belongs to the TrpF family.</text>
</comment>
<dbReference type="AlphaFoldDB" id="A0A4U1B4K1"/>
<dbReference type="InterPro" id="IPR013785">
    <property type="entry name" value="Aldolase_TIM"/>
</dbReference>
<keyword evidence="7 15" id="KW-0028">Amino-acid biosynthesis</keyword>
<dbReference type="CDD" id="cd00405">
    <property type="entry name" value="PRAI"/>
    <property type="match status" value="1"/>
</dbReference>
<evidence type="ECO:0000313" key="19">
    <source>
        <dbReference type="EMBL" id="TKB45139.1"/>
    </source>
</evidence>
<comment type="catalytic activity">
    <reaction evidence="2 15">
        <text>1-(2-carboxyphenylamino)-1-deoxy-D-ribulose 5-phosphate + H(+) = (1S,2R)-1-C-(indol-3-yl)glycerol 3-phosphate + CO2 + H2O</text>
        <dbReference type="Rhea" id="RHEA:23476"/>
        <dbReference type="ChEBI" id="CHEBI:15377"/>
        <dbReference type="ChEBI" id="CHEBI:15378"/>
        <dbReference type="ChEBI" id="CHEBI:16526"/>
        <dbReference type="ChEBI" id="CHEBI:58613"/>
        <dbReference type="ChEBI" id="CHEBI:58866"/>
        <dbReference type="EC" id="4.1.1.48"/>
    </reaction>
</comment>
<evidence type="ECO:0000256" key="7">
    <source>
        <dbReference type="ARBA" id="ARBA00022605"/>
    </source>
</evidence>
<keyword evidence="8 15" id="KW-0210">Decarboxylase</keyword>
<evidence type="ECO:0000256" key="10">
    <source>
        <dbReference type="ARBA" id="ARBA00023141"/>
    </source>
</evidence>
<dbReference type="FunFam" id="3.20.20.70:FF:000024">
    <property type="entry name" value="Indole-3-glycerol phosphate synthase"/>
    <property type="match status" value="1"/>
</dbReference>
<sequence length="465" mass="51220">MANILQKIVADKRIEISQRKREFPLARFIDAVKPSKKDFYGALTTDNAGFILECKKASPSKGLIRDSFNVGEIADIYENYAAIISVLTDEKYFQGNFDYLQQVTERVGCPVLNKDFFIDAYQIYLARYYGADGVLLMLSVLDDEEYQSLSELAASLNLGVLTEVSNVEETERAIRLNARLIGINNRNLRDLSTDISRTLELAPMIPNDRLIISESGIYHNHQVRELAPAVNGFLVGSSVMAQADIDLACRTLIYGNHKVCGLTRAEDAMTIARAGAVYAGLIFVEHSPRYVSAHQARTIIDSVADNGLALHFVGVFADHDIKQVQTLAADLNLSAVQLHGKESDAYIESLKPGLPVGCQVIKAIKVVDAVPPLDTSHCHADYFLLDNIRGGSGKTFDWQLIEQSDALFSNSFLAGGLTPENLARALNILESQEFYGLDMNSGLEVSAGVKSAEKVTLAFNQIRQY</sequence>
<evidence type="ECO:0000259" key="17">
    <source>
        <dbReference type="Pfam" id="PF00218"/>
    </source>
</evidence>
<keyword evidence="20" id="KW-1185">Reference proteome</keyword>
<evidence type="ECO:0000256" key="14">
    <source>
        <dbReference type="ARBA" id="ARBA00025592"/>
    </source>
</evidence>
<feature type="domain" description="N-(5'phosphoribosyl) anthranilate isomerase (PRAI)" evidence="18">
    <location>
        <begin position="258"/>
        <end position="460"/>
    </location>
</feature>
<comment type="pathway">
    <text evidence="3 16">Amino-acid biosynthesis; L-tryptophan biosynthesis; L-tryptophan from chorismate: step 3/5.</text>
</comment>
<accession>A0A4U1B4K1</accession>
<comment type="similarity">
    <text evidence="15">Belongs to the TrpC family.</text>
</comment>
<gene>
    <name evidence="19" type="primary">trpCF</name>
    <name evidence="15" type="synonym">trpC</name>
    <name evidence="16" type="synonym">trpF</name>
    <name evidence="19" type="ORF">E8M12_09945</name>
</gene>
<dbReference type="OrthoDB" id="9804217at2"/>
<feature type="domain" description="Indole-3-glycerol phosphate synthase" evidence="17">
    <location>
        <begin position="5"/>
        <end position="252"/>
    </location>
</feature>
<evidence type="ECO:0000256" key="12">
    <source>
        <dbReference type="ARBA" id="ARBA00023239"/>
    </source>
</evidence>